<dbReference type="PANTHER" id="PTHR31916">
    <property type="match status" value="1"/>
</dbReference>
<dbReference type="OrthoDB" id="2014030at2759"/>
<dbReference type="GO" id="GO:0004575">
    <property type="term" value="F:sucrose alpha-glucosidase activity"/>
    <property type="evidence" value="ECO:0007669"/>
    <property type="project" value="TreeGrafter"/>
</dbReference>
<dbReference type="PANTHER" id="PTHR31916:SF42">
    <property type="entry name" value="ALKALINE_NEUTRAL INVERTASE"/>
    <property type="match status" value="1"/>
</dbReference>
<dbReference type="GO" id="GO:0033926">
    <property type="term" value="F:endo-alpha-N-acetylgalactosaminidase activity"/>
    <property type="evidence" value="ECO:0007669"/>
    <property type="project" value="UniProtKB-UniRule"/>
</dbReference>
<keyword evidence="2 4" id="KW-0119">Carbohydrate metabolism</keyword>
<organism evidence="5 6">
    <name type="scientific">Digitaria exilis</name>
    <dbReference type="NCBI Taxonomy" id="1010633"/>
    <lineage>
        <taxon>Eukaryota</taxon>
        <taxon>Viridiplantae</taxon>
        <taxon>Streptophyta</taxon>
        <taxon>Embryophyta</taxon>
        <taxon>Tracheophyta</taxon>
        <taxon>Spermatophyta</taxon>
        <taxon>Magnoliopsida</taxon>
        <taxon>Liliopsida</taxon>
        <taxon>Poales</taxon>
        <taxon>Poaceae</taxon>
        <taxon>PACMAD clade</taxon>
        <taxon>Panicoideae</taxon>
        <taxon>Panicodae</taxon>
        <taxon>Paniceae</taxon>
        <taxon>Anthephorinae</taxon>
        <taxon>Digitaria</taxon>
    </lineage>
</organism>
<evidence type="ECO:0000313" key="5">
    <source>
        <dbReference type="EMBL" id="KAF8727342.1"/>
    </source>
</evidence>
<reference evidence="5" key="1">
    <citation type="submission" date="2020-07" db="EMBL/GenBank/DDBJ databases">
        <title>Genome sequence and genetic diversity analysis of an under-domesticated orphan crop, white fonio (Digitaria exilis).</title>
        <authorList>
            <person name="Bennetzen J.L."/>
            <person name="Chen S."/>
            <person name="Ma X."/>
            <person name="Wang X."/>
            <person name="Yssel A.E.J."/>
            <person name="Chaluvadi S.R."/>
            <person name="Johnson M."/>
            <person name="Gangashetty P."/>
            <person name="Hamidou F."/>
            <person name="Sanogo M.D."/>
            <person name="Zwaenepoel A."/>
            <person name="Wallace J."/>
            <person name="Van De Peer Y."/>
            <person name="Van Deynze A."/>
        </authorList>
    </citation>
    <scope>NUCLEOTIDE SEQUENCE</scope>
    <source>
        <tissue evidence="5">Leaves</tissue>
    </source>
</reference>
<comment type="function">
    <text evidence="4">Invertase that cleaves sucrose into glucose and fructose.</text>
</comment>
<keyword evidence="3 4" id="KW-0326">Glycosidase</keyword>
<evidence type="ECO:0000256" key="4">
    <source>
        <dbReference type="RuleBase" id="RU367047"/>
    </source>
</evidence>
<evidence type="ECO:0000256" key="2">
    <source>
        <dbReference type="ARBA" id="ARBA00023277"/>
    </source>
</evidence>
<proteinExistence type="inferred from homology"/>
<sequence>MPASFKVHRHNPTQKTESLLADFCETSVGRVAPVDSGLWWILLRAYTNWTGGNALAESTNWQRAMHLILRLCFSEGCDTFPALLCADGCSMIDQRMGTCGYPNEIQALFFMSMRRALSMLKQDSDADFVTHITKRIQSLSYHLHSFYWLDFQRLNQICFYKTEEYSQTALNKFNMIPESIPDWIFDLMPSHGGYFIGNVSPARMDFRWFCLGNFIAILSSLVTGEKAEAMPDLVDELCEELNREMSLKISYPGMENQEWHIVTGCDPKNTRWSYHNGGSWSGESALEARYITLYCVIGQLLQSCWIFCLLPSAVLSHCYYSCWWH</sequence>
<keyword evidence="6" id="KW-1185">Reference proteome</keyword>
<dbReference type="GO" id="GO:0005987">
    <property type="term" value="P:sucrose catabolic process"/>
    <property type="evidence" value="ECO:0007669"/>
    <property type="project" value="TreeGrafter"/>
</dbReference>
<comment type="caution">
    <text evidence="5">The sequence shown here is derived from an EMBL/GenBank/DDBJ whole genome shotgun (WGS) entry which is preliminary data.</text>
</comment>
<protein>
    <recommendedName>
        <fullName evidence="4">Alkaline/neutral invertase</fullName>
        <ecNumber evidence="4">3.2.1.26</ecNumber>
    </recommendedName>
</protein>
<dbReference type="InterPro" id="IPR024746">
    <property type="entry name" value="Glyco_hydro_100"/>
</dbReference>
<dbReference type="Proteomes" id="UP000636709">
    <property type="component" value="Unassembled WGS sequence"/>
</dbReference>
<evidence type="ECO:0000256" key="1">
    <source>
        <dbReference type="ARBA" id="ARBA00022801"/>
    </source>
</evidence>
<dbReference type="AlphaFoldDB" id="A0A835KF73"/>
<keyword evidence="1 4" id="KW-0378">Hydrolase</keyword>
<comment type="similarity">
    <text evidence="4">Belongs to the glycosyl hydrolase 100 family.</text>
</comment>
<dbReference type="Pfam" id="PF12899">
    <property type="entry name" value="Glyco_hydro_100"/>
    <property type="match status" value="1"/>
</dbReference>
<name>A0A835KF73_9POAL</name>
<evidence type="ECO:0000256" key="3">
    <source>
        <dbReference type="ARBA" id="ARBA00023295"/>
    </source>
</evidence>
<dbReference type="InterPro" id="IPR008928">
    <property type="entry name" value="6-hairpin_glycosidase_sf"/>
</dbReference>
<dbReference type="EMBL" id="JACEFO010001644">
    <property type="protein sequence ID" value="KAF8727342.1"/>
    <property type="molecule type" value="Genomic_DNA"/>
</dbReference>
<accession>A0A835KF73</accession>
<dbReference type="SUPFAM" id="SSF48208">
    <property type="entry name" value="Six-hairpin glycosidases"/>
    <property type="match status" value="1"/>
</dbReference>
<gene>
    <name evidence="5" type="ORF">HU200_018944</name>
</gene>
<dbReference type="EC" id="3.2.1.26" evidence="4"/>
<evidence type="ECO:0000313" key="6">
    <source>
        <dbReference type="Proteomes" id="UP000636709"/>
    </source>
</evidence>
<comment type="catalytic activity">
    <reaction evidence="4">
        <text>Hydrolysis of terminal non-reducing beta-D-fructofuranoside residues in beta-D-fructofuranosides.</text>
        <dbReference type="EC" id="3.2.1.26"/>
    </reaction>
</comment>